<keyword evidence="2" id="KW-1185">Reference proteome</keyword>
<gene>
    <name evidence="1" type="ORF">RF55_7161</name>
</gene>
<reference evidence="1 2" key="1">
    <citation type="submission" date="2015-04" db="EMBL/GenBank/DDBJ databases">
        <title>Lasius niger genome sequencing.</title>
        <authorList>
            <person name="Konorov E.A."/>
            <person name="Nikitin M.A."/>
            <person name="Kirill M.V."/>
            <person name="Chang P."/>
        </authorList>
    </citation>
    <scope>NUCLEOTIDE SEQUENCE [LARGE SCALE GENOMIC DNA]</scope>
    <source>
        <tissue evidence="1">Whole</tissue>
    </source>
</reference>
<evidence type="ECO:0000313" key="2">
    <source>
        <dbReference type="Proteomes" id="UP000036403"/>
    </source>
</evidence>
<accession>A0A0J7NJZ5</accession>
<dbReference type="AlphaFoldDB" id="A0A0J7NJZ5"/>
<organism evidence="1 2">
    <name type="scientific">Lasius niger</name>
    <name type="common">Black garden ant</name>
    <dbReference type="NCBI Taxonomy" id="67767"/>
    <lineage>
        <taxon>Eukaryota</taxon>
        <taxon>Metazoa</taxon>
        <taxon>Ecdysozoa</taxon>
        <taxon>Arthropoda</taxon>
        <taxon>Hexapoda</taxon>
        <taxon>Insecta</taxon>
        <taxon>Pterygota</taxon>
        <taxon>Neoptera</taxon>
        <taxon>Endopterygota</taxon>
        <taxon>Hymenoptera</taxon>
        <taxon>Apocrita</taxon>
        <taxon>Aculeata</taxon>
        <taxon>Formicoidea</taxon>
        <taxon>Formicidae</taxon>
        <taxon>Formicinae</taxon>
        <taxon>Lasius</taxon>
        <taxon>Lasius</taxon>
    </lineage>
</organism>
<protein>
    <submittedName>
        <fullName evidence="1">Uncharacterized protein</fullName>
    </submittedName>
</protein>
<sequence length="95" mass="10875">MTKIRCRICELLGEDQGLNHGLSHPCHLTNLNHLRPGLNYNSSSLPNMNYLNHGLLNGLYLPQLKDMMLAAYLLRGNKKKNHTEIYIENTIFISI</sequence>
<dbReference type="EMBL" id="LBMM01004107">
    <property type="protein sequence ID" value="KMQ92805.1"/>
    <property type="molecule type" value="Genomic_DNA"/>
</dbReference>
<dbReference type="OrthoDB" id="7634991at2759"/>
<name>A0A0J7NJZ5_LASNI</name>
<evidence type="ECO:0000313" key="1">
    <source>
        <dbReference type="EMBL" id="KMQ92805.1"/>
    </source>
</evidence>
<proteinExistence type="predicted"/>
<comment type="caution">
    <text evidence="1">The sequence shown here is derived from an EMBL/GenBank/DDBJ whole genome shotgun (WGS) entry which is preliminary data.</text>
</comment>
<dbReference type="Proteomes" id="UP000036403">
    <property type="component" value="Unassembled WGS sequence"/>
</dbReference>
<dbReference type="PaxDb" id="67767-A0A0J7NJZ5"/>